<dbReference type="InterPro" id="IPR001173">
    <property type="entry name" value="Glyco_trans_2-like"/>
</dbReference>
<evidence type="ECO:0000259" key="10">
    <source>
        <dbReference type="Pfam" id="PF00535"/>
    </source>
</evidence>
<accession>E3J8H6</accession>
<dbReference type="HOGENOM" id="CLU_025996_17_1_11"/>
<dbReference type="EMBL" id="CP002299">
    <property type="protein sequence ID" value="ADP84510.1"/>
    <property type="molecule type" value="Genomic_DNA"/>
</dbReference>
<dbReference type="STRING" id="298654.FraEuI1c_6534"/>
<dbReference type="Pfam" id="PF00535">
    <property type="entry name" value="Glycos_transf_2"/>
    <property type="match status" value="1"/>
</dbReference>
<evidence type="ECO:0000256" key="6">
    <source>
        <dbReference type="ARBA" id="ARBA00037281"/>
    </source>
</evidence>
<dbReference type="GO" id="GO:0005886">
    <property type="term" value="C:plasma membrane"/>
    <property type="evidence" value="ECO:0007669"/>
    <property type="project" value="UniProtKB-SubCell"/>
</dbReference>
<evidence type="ECO:0000313" key="11">
    <source>
        <dbReference type="EMBL" id="ADP84510.1"/>
    </source>
</evidence>
<evidence type="ECO:0000313" key="12">
    <source>
        <dbReference type="Proteomes" id="UP000002484"/>
    </source>
</evidence>
<gene>
    <name evidence="11" type="ordered locus">FraEuI1c_6534</name>
</gene>
<dbReference type="KEGG" id="fri:FraEuI1c_6534"/>
<evidence type="ECO:0000256" key="2">
    <source>
        <dbReference type="ARBA" id="ARBA00022475"/>
    </source>
</evidence>
<evidence type="ECO:0000256" key="9">
    <source>
        <dbReference type="ARBA" id="ARBA00040345"/>
    </source>
</evidence>
<evidence type="ECO:0000256" key="8">
    <source>
        <dbReference type="ARBA" id="ARBA00038120"/>
    </source>
</evidence>
<keyword evidence="4 11" id="KW-0808">Transferase</keyword>
<feature type="domain" description="Glycosyltransferase 2-like" evidence="10">
    <location>
        <begin position="6"/>
        <end position="149"/>
    </location>
</feature>
<organism evidence="11 12">
    <name type="scientific">Pseudofrankia inefficax (strain DSM 45817 / CECT 9037 / DDB 130130 / EuI1c)</name>
    <name type="common">Frankia inefficax</name>
    <dbReference type="NCBI Taxonomy" id="298654"/>
    <lineage>
        <taxon>Bacteria</taxon>
        <taxon>Bacillati</taxon>
        <taxon>Actinomycetota</taxon>
        <taxon>Actinomycetes</taxon>
        <taxon>Frankiales</taxon>
        <taxon>Frankiaceae</taxon>
        <taxon>Pseudofrankia</taxon>
    </lineage>
</organism>
<evidence type="ECO:0000256" key="5">
    <source>
        <dbReference type="ARBA" id="ARBA00023136"/>
    </source>
</evidence>
<dbReference type="GO" id="GO:0016757">
    <property type="term" value="F:glycosyltransferase activity"/>
    <property type="evidence" value="ECO:0007669"/>
    <property type="project" value="UniProtKB-KW"/>
</dbReference>
<dbReference type="InterPro" id="IPR029044">
    <property type="entry name" value="Nucleotide-diphossugar_trans"/>
</dbReference>
<evidence type="ECO:0000256" key="4">
    <source>
        <dbReference type="ARBA" id="ARBA00022679"/>
    </source>
</evidence>
<sequence length="239" mass="24942">MRRIGVAVPAHNEQDLLPACLGGLIVAAIATPVPVEIVVVLDACTDETGLVVRSAARTAAVLAAAGRARPPRVRSISVTGRNVGLARAAGLREILAGWPDDLAGTWLATTDADSVVPPGWLTWQCALAARGADAVVGEIKVVDWSEHSPDLPGVFARHYHRRPGHPHVHGANLGVTALAYQRAGGYPPLAVAEDHGLVDALVATGHRVLRTRGPRVVTSARRDARAAGGFGDTLRTLVP</sequence>
<keyword evidence="3" id="KW-0328">Glycosyltransferase</keyword>
<dbReference type="PANTHER" id="PTHR43646:SF2">
    <property type="entry name" value="GLYCOSYLTRANSFERASE 2-LIKE DOMAIN-CONTAINING PROTEIN"/>
    <property type="match status" value="1"/>
</dbReference>
<comment type="similarity">
    <text evidence="8">Belongs to the glycosyltransferase 2 family. CrtQ subfamily.</text>
</comment>
<dbReference type="PANTHER" id="PTHR43646">
    <property type="entry name" value="GLYCOSYLTRANSFERASE"/>
    <property type="match status" value="1"/>
</dbReference>
<evidence type="ECO:0000256" key="1">
    <source>
        <dbReference type="ARBA" id="ARBA00004236"/>
    </source>
</evidence>
<dbReference type="CAZy" id="GT2">
    <property type="family name" value="Glycosyltransferase Family 2"/>
</dbReference>
<dbReference type="SUPFAM" id="SSF53448">
    <property type="entry name" value="Nucleotide-diphospho-sugar transferases"/>
    <property type="match status" value="1"/>
</dbReference>
<reference evidence="11 12" key="1">
    <citation type="submission" date="2010-10" db="EMBL/GenBank/DDBJ databases">
        <title>Complete sequence of Frankia sp. EuI1c.</title>
        <authorList>
            <consortium name="US DOE Joint Genome Institute"/>
            <person name="Lucas S."/>
            <person name="Copeland A."/>
            <person name="Lapidus A."/>
            <person name="Cheng J.-F."/>
            <person name="Bruce D."/>
            <person name="Goodwin L."/>
            <person name="Pitluck S."/>
            <person name="Chertkov O."/>
            <person name="Detter J.C."/>
            <person name="Han C."/>
            <person name="Tapia R."/>
            <person name="Land M."/>
            <person name="Hauser L."/>
            <person name="Jeffries C."/>
            <person name="Kyrpides N."/>
            <person name="Ivanova N."/>
            <person name="Mikhailova N."/>
            <person name="Beauchemin N."/>
            <person name="Sen A."/>
            <person name="Sur S.A."/>
            <person name="Gtari M."/>
            <person name="Wall L."/>
            <person name="Tisa L."/>
            <person name="Woyke T."/>
        </authorList>
    </citation>
    <scope>NUCLEOTIDE SEQUENCE [LARGE SCALE GENOMIC DNA]</scope>
    <source>
        <strain evidence="12">DSM 45817 / CECT 9037 / EuI1c</strain>
    </source>
</reference>
<dbReference type="eggNOG" id="COG1215">
    <property type="taxonomic scope" value="Bacteria"/>
</dbReference>
<comment type="pathway">
    <text evidence="7">Carotenoid biosynthesis; staphyloxanthin biosynthesis; staphyloxanthin from farnesyl diphosphate: step 4/5.</text>
</comment>
<keyword evidence="2" id="KW-1003">Cell membrane</keyword>
<evidence type="ECO:0000256" key="7">
    <source>
        <dbReference type="ARBA" id="ARBA00037904"/>
    </source>
</evidence>
<proteinExistence type="inferred from homology"/>
<evidence type="ECO:0000256" key="3">
    <source>
        <dbReference type="ARBA" id="ARBA00022676"/>
    </source>
</evidence>
<dbReference type="InParanoid" id="E3J8H6"/>
<dbReference type="Gene3D" id="3.90.550.10">
    <property type="entry name" value="Spore Coat Polysaccharide Biosynthesis Protein SpsA, Chain A"/>
    <property type="match status" value="1"/>
</dbReference>
<protein>
    <recommendedName>
        <fullName evidence="9">4,4'-diaponeurosporenoate glycosyltransferase</fullName>
    </recommendedName>
</protein>
<keyword evidence="5" id="KW-0472">Membrane</keyword>
<keyword evidence="12" id="KW-1185">Reference proteome</keyword>
<name>E3J8H6_PSEI1</name>
<comment type="function">
    <text evidence="6">Catalyzes the glycosylation of 4,4'-diaponeurosporenoate, i.e. the esterification of glucose at the C1'' position with the carboxyl group of 4,4'-diaponeurosporenic acid, to form glycosyl-4,4'-diaponeurosporenoate. This is a step in the biosynthesis of staphyloxanthin, an orange pigment present in most staphylococci strains.</text>
</comment>
<dbReference type="AlphaFoldDB" id="E3J8H6"/>
<comment type="subcellular location">
    <subcellularLocation>
        <location evidence="1">Cell membrane</location>
    </subcellularLocation>
</comment>
<dbReference type="CDD" id="cd00761">
    <property type="entry name" value="Glyco_tranf_GTA_type"/>
    <property type="match status" value="1"/>
</dbReference>
<dbReference type="Proteomes" id="UP000002484">
    <property type="component" value="Chromosome"/>
</dbReference>